<feature type="signal peptide" evidence="1">
    <location>
        <begin position="1"/>
        <end position="18"/>
    </location>
</feature>
<protein>
    <submittedName>
        <fullName evidence="2">Uncharacterized protein</fullName>
    </submittedName>
</protein>
<keyword evidence="1" id="KW-0732">Signal</keyword>
<dbReference type="EMBL" id="JARK01001338">
    <property type="protein sequence ID" value="EYC33586.1"/>
    <property type="molecule type" value="Genomic_DNA"/>
</dbReference>
<feature type="chain" id="PRO_5001491438" evidence="1">
    <location>
        <begin position="19"/>
        <end position="160"/>
    </location>
</feature>
<accession>A0A016W1Z8</accession>
<proteinExistence type="predicted"/>
<comment type="caution">
    <text evidence="2">The sequence shown here is derived from an EMBL/GenBank/DDBJ whole genome shotgun (WGS) entry which is preliminary data.</text>
</comment>
<sequence>MSRLLILLQVFVYVPSYAEIIDPKQSVMPENQFDISPQSISVDSIGQVEENSDMFMPTATNGDIFRYPLSTFRSSGYPMMSPYYGNMAYLNRFNMPYNRLGYVPALNRLPFTGQVGMYSRLNQYPWRSAYTSMPTDSDLQFSYLMTHPQAAMTYQNLAYN</sequence>
<gene>
    <name evidence="2" type="primary">Acey_s0002.g882</name>
    <name evidence="2" type="ORF">Y032_0002g882</name>
</gene>
<dbReference type="Proteomes" id="UP000024635">
    <property type="component" value="Unassembled WGS sequence"/>
</dbReference>
<evidence type="ECO:0000313" key="2">
    <source>
        <dbReference type="EMBL" id="EYC33586.1"/>
    </source>
</evidence>
<reference evidence="3" key="1">
    <citation type="journal article" date="2015" name="Nat. Genet.">
        <title>The genome and transcriptome of the zoonotic hookworm Ancylostoma ceylanicum identify infection-specific gene families.</title>
        <authorList>
            <person name="Schwarz E.M."/>
            <person name="Hu Y."/>
            <person name="Antoshechkin I."/>
            <person name="Miller M.M."/>
            <person name="Sternberg P.W."/>
            <person name="Aroian R.V."/>
        </authorList>
    </citation>
    <scope>NUCLEOTIDE SEQUENCE</scope>
    <source>
        <strain evidence="3">HY135</strain>
    </source>
</reference>
<dbReference type="AlphaFoldDB" id="A0A016W1Z8"/>
<dbReference type="OrthoDB" id="5802375at2759"/>
<keyword evidence="3" id="KW-1185">Reference proteome</keyword>
<evidence type="ECO:0000313" key="3">
    <source>
        <dbReference type="Proteomes" id="UP000024635"/>
    </source>
</evidence>
<evidence type="ECO:0000256" key="1">
    <source>
        <dbReference type="SAM" id="SignalP"/>
    </source>
</evidence>
<name>A0A016W1Z8_9BILA</name>
<organism evidence="2 3">
    <name type="scientific">Ancylostoma ceylanicum</name>
    <dbReference type="NCBI Taxonomy" id="53326"/>
    <lineage>
        <taxon>Eukaryota</taxon>
        <taxon>Metazoa</taxon>
        <taxon>Ecdysozoa</taxon>
        <taxon>Nematoda</taxon>
        <taxon>Chromadorea</taxon>
        <taxon>Rhabditida</taxon>
        <taxon>Rhabditina</taxon>
        <taxon>Rhabditomorpha</taxon>
        <taxon>Strongyloidea</taxon>
        <taxon>Ancylostomatidae</taxon>
        <taxon>Ancylostomatinae</taxon>
        <taxon>Ancylostoma</taxon>
    </lineage>
</organism>